<name>A0A5B7H7J5_PORTR</name>
<comment type="caution">
    <text evidence="2">The sequence shown here is derived from an EMBL/GenBank/DDBJ whole genome shotgun (WGS) entry which is preliminary data.</text>
</comment>
<proteinExistence type="predicted"/>
<gene>
    <name evidence="2" type="ORF">E2C01_061226</name>
</gene>
<dbReference type="Proteomes" id="UP000324222">
    <property type="component" value="Unassembled WGS sequence"/>
</dbReference>
<dbReference type="EMBL" id="VSRR010025723">
    <property type="protein sequence ID" value="MPC67062.1"/>
    <property type="molecule type" value="Genomic_DNA"/>
</dbReference>
<evidence type="ECO:0000313" key="2">
    <source>
        <dbReference type="EMBL" id="MPC67062.1"/>
    </source>
</evidence>
<keyword evidence="3" id="KW-1185">Reference proteome</keyword>
<feature type="region of interest" description="Disordered" evidence="1">
    <location>
        <begin position="43"/>
        <end position="64"/>
    </location>
</feature>
<protein>
    <submittedName>
        <fullName evidence="2">Uncharacterized protein</fullName>
    </submittedName>
</protein>
<evidence type="ECO:0000313" key="3">
    <source>
        <dbReference type="Proteomes" id="UP000324222"/>
    </source>
</evidence>
<accession>A0A5B7H7J5</accession>
<dbReference type="AlphaFoldDB" id="A0A5B7H7J5"/>
<organism evidence="2 3">
    <name type="scientific">Portunus trituberculatus</name>
    <name type="common">Swimming crab</name>
    <name type="synonym">Neptunus trituberculatus</name>
    <dbReference type="NCBI Taxonomy" id="210409"/>
    <lineage>
        <taxon>Eukaryota</taxon>
        <taxon>Metazoa</taxon>
        <taxon>Ecdysozoa</taxon>
        <taxon>Arthropoda</taxon>
        <taxon>Crustacea</taxon>
        <taxon>Multicrustacea</taxon>
        <taxon>Malacostraca</taxon>
        <taxon>Eumalacostraca</taxon>
        <taxon>Eucarida</taxon>
        <taxon>Decapoda</taxon>
        <taxon>Pleocyemata</taxon>
        <taxon>Brachyura</taxon>
        <taxon>Eubrachyura</taxon>
        <taxon>Portunoidea</taxon>
        <taxon>Portunidae</taxon>
        <taxon>Portuninae</taxon>
        <taxon>Portunus</taxon>
    </lineage>
</organism>
<evidence type="ECO:0000256" key="1">
    <source>
        <dbReference type="SAM" id="MobiDB-lite"/>
    </source>
</evidence>
<sequence>MGAYPNSSPSPPTVDEIPRSASTWSRWFPDPLLAVVDPALPCCGRTPDQHSPSGFTNLHEKPEL</sequence>
<reference evidence="2 3" key="1">
    <citation type="submission" date="2019-05" db="EMBL/GenBank/DDBJ databases">
        <title>Another draft genome of Portunus trituberculatus and its Hox gene families provides insights of decapod evolution.</title>
        <authorList>
            <person name="Jeong J.-H."/>
            <person name="Song I."/>
            <person name="Kim S."/>
            <person name="Choi T."/>
            <person name="Kim D."/>
            <person name="Ryu S."/>
            <person name="Kim W."/>
        </authorList>
    </citation>
    <scope>NUCLEOTIDE SEQUENCE [LARGE SCALE GENOMIC DNA]</scope>
    <source>
        <tissue evidence="2">Muscle</tissue>
    </source>
</reference>